<dbReference type="Proteomes" id="UP000322622">
    <property type="component" value="Chromosome"/>
</dbReference>
<dbReference type="AlphaFoldDB" id="A0AB37CMD5"/>
<name>A0AB37CMD5_STRSL</name>
<accession>A0AB37CMD5</accession>
<organism evidence="1 2">
    <name type="scientific">Streptococcus salivarius</name>
    <dbReference type="NCBI Taxonomy" id="1304"/>
    <lineage>
        <taxon>Bacteria</taxon>
        <taxon>Bacillati</taxon>
        <taxon>Bacillota</taxon>
        <taxon>Bacilli</taxon>
        <taxon>Lactobacillales</taxon>
        <taxon>Streptococcaceae</taxon>
        <taxon>Streptococcus</taxon>
    </lineage>
</organism>
<gene>
    <name evidence="1" type="ORF">FHI56_08895</name>
</gene>
<evidence type="ECO:0000313" key="1">
    <source>
        <dbReference type="EMBL" id="QEM32994.1"/>
    </source>
</evidence>
<evidence type="ECO:0000313" key="2">
    <source>
        <dbReference type="Proteomes" id="UP000322622"/>
    </source>
</evidence>
<protein>
    <submittedName>
        <fullName evidence="1">Serine/threonine protein phosphatase</fullName>
    </submittedName>
</protein>
<reference evidence="1 2" key="1">
    <citation type="submission" date="2019-06" db="EMBL/GenBank/DDBJ databases">
        <title>Complete genome sequence of Streptococcus salivarius LAB813.</title>
        <authorList>
            <person name="Levesque C.M."/>
            <person name="Gong S.-G."/>
            <person name="Dufour D."/>
            <person name="Barbour A."/>
        </authorList>
    </citation>
    <scope>NUCLEOTIDE SEQUENCE [LARGE SCALE GENOMIC DNA]</scope>
    <source>
        <strain evidence="1 2">LAB813</strain>
    </source>
</reference>
<sequence>MRVMVRNDNYPGHNKDLIERLNQQYGYAKDVKEYFDLK</sequence>
<proteinExistence type="predicted"/>
<dbReference type="EMBL" id="CP040804">
    <property type="protein sequence ID" value="QEM32994.1"/>
    <property type="molecule type" value="Genomic_DNA"/>
</dbReference>